<dbReference type="Proteomes" id="UP000575241">
    <property type="component" value="Unassembled WGS sequence"/>
</dbReference>
<feature type="compositionally biased region" description="Polar residues" evidence="1">
    <location>
        <begin position="64"/>
        <end position="74"/>
    </location>
</feature>
<proteinExistence type="predicted"/>
<dbReference type="SMART" id="SM00869">
    <property type="entry name" value="Autotransporter"/>
    <property type="match status" value="1"/>
</dbReference>
<dbReference type="InterPro" id="IPR011050">
    <property type="entry name" value="Pectin_lyase_fold/virulence"/>
</dbReference>
<dbReference type="EMBL" id="JACHLN010000004">
    <property type="protein sequence ID" value="MBB4840784.1"/>
    <property type="molecule type" value="Genomic_DNA"/>
</dbReference>
<dbReference type="PRINTS" id="PR00313">
    <property type="entry name" value="CABNDNGRPT"/>
</dbReference>
<dbReference type="SMART" id="SM00710">
    <property type="entry name" value="PbH1"/>
    <property type="match status" value="11"/>
</dbReference>
<dbReference type="InterPro" id="IPR005546">
    <property type="entry name" value="Autotransporte_beta"/>
</dbReference>
<evidence type="ECO:0000259" key="2">
    <source>
        <dbReference type="PROSITE" id="PS51208"/>
    </source>
</evidence>
<feature type="region of interest" description="Disordered" evidence="1">
    <location>
        <begin position="45"/>
        <end position="74"/>
    </location>
</feature>
<accession>A0A7W7NUG2</accession>
<name>A0A7W7NUG2_9SPHN</name>
<dbReference type="InterPro" id="IPR006626">
    <property type="entry name" value="PbH1"/>
</dbReference>
<dbReference type="SUPFAM" id="SSF51126">
    <property type="entry name" value="Pectin lyase-like"/>
    <property type="match status" value="2"/>
</dbReference>
<sequence length="4298" mass="414427">MIDRGNGARASKAVSVRVGREALLRKALLGSTALIGITLATPALAQSTSPAGGGTISGSGTYTDDTATNGGVMVDNTQNTGIAMAGVTIDNTTGNPNGSAYRQNAASGRSAVLYTTGANSLRSDQNGAALFMQAGGGNLTWALGQTDNSSTTDLTATFGAYLVATGFINVVDFGTVSSLRNVTGISGDTGIYATSTTATVDLSLKAPTISGFATGINALSATGANVTTTGGTITTLANGTGIAASASNAIAAVNVTSGSAITTSGTGIGINVTSSNTTNSVTTTAGGTIDGGSVGIQMKSAQSGQTNTVTVGAAIGNSTRPSAGVLFNTAGAIGGLNTVYANADILAGNGSYAIGSGWTNTDLVVNVAPGVTVSSQGSSAIGAGHDVTIVNNGTISATAAGGVGVRNSQGPSTVTVTNNGTMTAGSVVVWGAATTNITNSGTLTATNNSAIISGRGGTITNNASGHITGGSAANGWAIRFDSSAFSPGQTVNSDGQITGGGAGAIRIDATTASTLNLNATSQTTGLIGVFGSGATTVNLAGALVGDYDGSGSTGAQNFRLGANGSMQSAEFGSGNDTFTWAGGAFSGTIDGGTGTDTFVVDVGSSTNKTLDLTTDFANITNFDAYSLLSGNLTLTGSRNGGAGWTVAGGNATTLILNGSLTNIAGVGVTLTTPDLMFVQSGAQLSATGDVIYSSGTGNNIQNSGTITSGTGASSAIAIGSGTVDNYGTITYAAGGSITTQGNGVLASTNQLSLGNHTGASLYGRWDGARANNGAYIVNDGLIQGDRFAGVEISGTSVVQNNATGRIYGATGEGSGLLINSGAVQVTNAGQIVGAGTAGIYNAGSGLLSLSNSGTIGTGTLDGSNNYVQGGTTTAIRTGTANITNMGSIRGASGGIAATGALTLVNIGMVNGVGTGTLALNAVDVGGVASILNAGTISEGTNFAISATGGGTVTNAVGASLGGGSDATNGYAVFLNGGTTFNNYGQAGSGTGGTVLTGSTGGTINLFAGSASGRITGGSGNDTLAIYTGQTNASAVTQGYTNAVTGSAGTVTLQNSGALAAATFGTVDLGGGSDTLQLRGTGTGASQGSFSLATSTGAETITKLDSGTWVLSGAAAVPGITVNSNGGTLLFQGTSGIGTINANGGIVLADGSGAFGSAVVHLLTSNVQFGASGVYANNFVLDVPAVLNGQPAVFENLFGGNAILSGSITSGSGTNAAGQAIGTSQAVTFAGIGGSLFNLTGTGNSWTGITTINSGVTVRGSTSAISGSNITNNGTLTYAQSGASSSSKVISGNGALRVESGQVTLTGFNTYTGGTTVAGGTLQIGDGAASGRIAGAITVDAGGTLVFNRTDNYDFTSAISGAGNVQALGTVSLSGAITTTGNLTVDSATGGQVTLTGARSGAAVSAVTLAGVGNVLRVGLSGSVAGGQYVGVRLGGTNDGVDNFGAITNTGTGGDNGYGAAIAVVATTGTSTINNGSASNSTASISGQNAGINHVGSGGIVATGALNVNNYGLIAGNLYNAIENQGGSGNLSINNYATGRIVGQGNAGGGNGIGMGGVGTLGLDNAGLIVGRSNGIATGGSVAITNRGTIATGTLSGGTTGTLTAGGGTGIQAMGGTITNQAGGVIQGSFLNGSGTDTNAISSFAATTVNNSGQILGASLGSTSTARANGIYIASGLGTVTNNATGLITGSWDGVYLASGGSVTNTGTISGYSVNGIEGAGTVTNNAGGRIFGGGVGVKLAAGGTVNNSGLIAAATYDSLANTYTASTGIGVSLTSGTVINQYTGTITGATGVSATGTLNFNNSGGTIIASTNAGLNVAGTSNQLFNSGTLTGGSNATQGYGVRFTSTSTGSLNNQTNGLLSGGTGGVLVGAASGVGIDNGGTIVGLDSGSRGIYFSAGSAIITNQADGVIVGQGWGISVATTANINNSGFIGSGTLSGGTTGTFTVNATGNGVVFNGGYFSNNVTGTVTGGNYGVASGGTTAANIANAGTITGGTYAIYLTGNNADTVSLYAGSTTNGAIALGDGDDTLNWYGGSFTSINGGNGNDRFAATVSAPATLDLSTLTGFEQHSLNGGDTLTLTGTQAPTEGGWSVSGSNLVLGGTAKLEMTGTGVTLVNADASLAVNASGQLIAHDAYAVASYTGGSVTNAGLIKSTGSGFDGVITNGGTVDNQAGGRIIAAGNGVTLQAAGTTLTNAGVIAGQANGVMGSDDYQTLTNTGVIVAGTASDNATAYWQTNANLSTGDGVRFTAGGSVTNVGGYVNDNTTGIIVGGANGVTISGGVATIENSGTLQGNSGYGISIDTAGGVTSTITNRNGGALVGGTGAALLSGDGTVEMTNENGSYMYGSIVSTGNGTRKIDLSGVVYGDYDASSGAGVDNVIFRSGGRITNVNLGDGDDSFTYFGGTISGMVDGGAGNDWLYADFSDAGESVSVSLANFIGFENLGLVSGDMTLTGPSANPGQSISAGIRGMPSGTITFDGTSDLTGDIWVNGGTIRAATAGAFGTGTIHMVDPTAVFGMTGTYANNIDLAAVDTVNDPAVLRADSGVTATLTGAITESLAGQNLVFQGSMGSGFILTNAANDWTGTTTISAGASLTGTSDTISGGDIVNNGLLTYNQSTNGTVWQDITGTGNFVKTGTGELTLAGTNNWTGTTTVSGGTLIGTTDSISGSSVTMSGGSLYFQQANSGTFASNISGSDGGVFVKGLAAGNTLTFSGNTNYVGSFTVVDGSAIAFTGSVNSGAGVSVALAGTGSSVTNSGTITGVRAIDVMAAGTSVTNLAGGTIDGTSNNAVLFSLGGTLNNAGTITASGGIATVYMEGATGSITNAAGGSITSTASTGLNINTASFTLDNAGTITGGTGGYGIAATGAATITNQSGGKIEGGLGALYLDGAAAITVNLNAGSTTIGTIGSIGTGDRIVNINGTLTGNYVGGDGVDALTIDTGATVTGTLSGGAGNDTLALVGTGSATLGAATGFESATKSGTGTWTLGGTNDVASWTVTGGTLATGGAIDNAALVNLATGTTLQLTADEGIGTLSGTGTVSLGNHTLGLLAGTSSFGGTLTGTGNLLIDGANLTFGGTASYTGLTQVGSGSLTLVTGASFDPASTLLVSAAGTLDLSAVGMTVSQATLYGTLNGTGTLTAATIALNGATVNGNLSGAVSNTGGVSLLNGTTSGGNVSVTAGTLRLGAADRIADTAELGVAQGATFDLQGYNETVALAGIAGTLAGTGTLTASQYQLTGATVNANLGAGTLVNLADASTLNGTLAGDAVVKAGTLSLGASDRIANTSTVSVASGAALNIGGFNDTIATLELAGTLNGNGTLTASQYKLTGATVNANLGAGTLVNLADASTLNGTLAGNAVVQAGTLSLGASDRIANTSTVSVASLAALNIGGFNDTIGTLELAGTLNGTGTLTATQYKLSAATVNANLGTGTLVNLADTSTLNGTLAGDALVQAGTLSLGAANRIGNTSTVAVASGATFNIGTFNDTIGTLALNGTLAGTGTLTAAQYQLDNNAVVNANLGAGALFNLGGTSVLNGTTASNVTVQAGTLRLGAANRIVDTATLAVFSNAVFDLGANNETVALLALGGTLAGTGTLTATDYQLSAATVNANIGAGNVYNLAGISTLNGTVGAGTVVVQGGTLRLGASERVANNATLGVSSGAVFDLAGYTETVGGLAGTGTLALGAGKLVLSNTSEQSFGGAITGTGSIDKQGLGRLNLAGTFATTGRFDVTAGTLAFSGSTQGGIRVQGGTLIGSGTVAGALTIASGTFSPGGLNGALGMVNPIGSFTVGSLVASGGSLLFDFGGTSFNFASDSIKVNGTATLSGGTVAVNALTSTASDYRFNQLYTIVQANSLTGTFANGSTFATVASNPNLKWRLRYDLVANSVILQVQKNMEFNDGVAAGDTNTLAVANALSNSTTGNASDEWAATLNTITALDTTQRVAAFKSLSGEAIADISTATISANNLFTDLLRQRVGDGSDALVGGGFASSSLADVRTTATSGNSFASALSGATLPGTGAAGDTSRGGIWGQVYGGYQKLLGDNVHAGVENTTAGVAMGVETKLDGFTFGVAGGVAQIDSDMNSRGSTVSGNQYQLGGYASYDAGSLFIAASGSWYSGDFDSRRTLRIGGTSLATGDISSKGYSFGLTGGVRTELGNGLRLALIGSASKVHDKRDGFNESAAGGLGLQVASASRDLFTASGELRLGAKVKTGAGEAMPWVSMGVRYNSGDLDTLGAMRFAGAPTGTGSFGVSGVRMAPVLGTLGVGIDARASKNVRLGVALEGAAGENTREGRASVRVKIGF</sequence>
<organism evidence="3 4">
    <name type="scientific">Sphingomonas kyeonggiensis</name>
    <dbReference type="NCBI Taxonomy" id="1268553"/>
    <lineage>
        <taxon>Bacteria</taxon>
        <taxon>Pseudomonadati</taxon>
        <taxon>Pseudomonadota</taxon>
        <taxon>Alphaproteobacteria</taxon>
        <taxon>Sphingomonadales</taxon>
        <taxon>Sphingomonadaceae</taxon>
        <taxon>Sphingomonas</taxon>
    </lineage>
</organism>
<evidence type="ECO:0000313" key="4">
    <source>
        <dbReference type="Proteomes" id="UP000575241"/>
    </source>
</evidence>
<dbReference type="PROSITE" id="PS51208">
    <property type="entry name" value="AUTOTRANSPORTER"/>
    <property type="match status" value="1"/>
</dbReference>
<protein>
    <recommendedName>
        <fullName evidence="2">Autotransporter domain-containing protein</fullName>
    </recommendedName>
</protein>
<dbReference type="RefSeq" id="WP_184169420.1">
    <property type="nucleotide sequence ID" value="NZ_JACHLN010000004.1"/>
</dbReference>
<evidence type="ECO:0000313" key="3">
    <source>
        <dbReference type="EMBL" id="MBB4840784.1"/>
    </source>
</evidence>
<gene>
    <name evidence="3" type="ORF">HNP52_003881</name>
</gene>
<feature type="domain" description="Autotransporter" evidence="2">
    <location>
        <begin position="4018"/>
        <end position="4298"/>
    </location>
</feature>
<comment type="caution">
    <text evidence="3">The sequence shown here is derived from an EMBL/GenBank/DDBJ whole genome shotgun (WGS) entry which is preliminary data.</text>
</comment>
<keyword evidence="4" id="KW-1185">Reference proteome</keyword>
<reference evidence="3 4" key="1">
    <citation type="submission" date="2020-08" db="EMBL/GenBank/DDBJ databases">
        <title>Functional genomics of gut bacteria from endangered species of beetles.</title>
        <authorList>
            <person name="Carlos-Shanley C."/>
        </authorList>
    </citation>
    <scope>NUCLEOTIDE SEQUENCE [LARGE SCALE GENOMIC DNA]</scope>
    <source>
        <strain evidence="3 4">S00224</strain>
    </source>
</reference>
<dbReference type="SUPFAM" id="SSF103515">
    <property type="entry name" value="Autotransporter"/>
    <property type="match status" value="1"/>
</dbReference>
<evidence type="ECO:0000256" key="1">
    <source>
        <dbReference type="SAM" id="MobiDB-lite"/>
    </source>
</evidence>
<dbReference type="InterPro" id="IPR036709">
    <property type="entry name" value="Autotransporte_beta_dom_sf"/>
</dbReference>